<proteinExistence type="predicted"/>
<accession>A0ACC3Z999</accession>
<name>A0ACC3Z999_COLTU</name>
<dbReference type="EMBL" id="VUJX02000002">
    <property type="protein sequence ID" value="KAL0940640.1"/>
    <property type="molecule type" value="Genomic_DNA"/>
</dbReference>
<sequence>MDNAYVIRTVRAEGLCLMLVPNCTSLSQPLGTGISDLAYAYVHHFGAGSKQRNRTAMI</sequence>
<evidence type="ECO:0000313" key="2">
    <source>
        <dbReference type="Proteomes" id="UP000805649"/>
    </source>
</evidence>
<reference evidence="1 2" key="1">
    <citation type="journal article" date="2020" name="Phytopathology">
        <title>Genome Sequence Resources of Colletotrichum truncatum, C. plurivorum, C. musicola, and C. sojae: Four Species Pathogenic to Soybean (Glycine max).</title>
        <authorList>
            <person name="Rogerio F."/>
            <person name="Boufleur T.R."/>
            <person name="Ciampi-Guillardi M."/>
            <person name="Sukno S.A."/>
            <person name="Thon M.R."/>
            <person name="Massola Junior N.S."/>
            <person name="Baroncelli R."/>
        </authorList>
    </citation>
    <scope>NUCLEOTIDE SEQUENCE [LARGE SCALE GENOMIC DNA]</scope>
    <source>
        <strain evidence="1 2">CMES1059</strain>
    </source>
</reference>
<organism evidence="1 2">
    <name type="scientific">Colletotrichum truncatum</name>
    <name type="common">Anthracnose fungus</name>
    <name type="synonym">Colletotrichum capsici</name>
    <dbReference type="NCBI Taxonomy" id="5467"/>
    <lineage>
        <taxon>Eukaryota</taxon>
        <taxon>Fungi</taxon>
        <taxon>Dikarya</taxon>
        <taxon>Ascomycota</taxon>
        <taxon>Pezizomycotina</taxon>
        <taxon>Sordariomycetes</taxon>
        <taxon>Hypocreomycetidae</taxon>
        <taxon>Glomerellales</taxon>
        <taxon>Glomerellaceae</taxon>
        <taxon>Colletotrichum</taxon>
        <taxon>Colletotrichum truncatum species complex</taxon>
    </lineage>
</organism>
<keyword evidence="2" id="KW-1185">Reference proteome</keyword>
<gene>
    <name evidence="1" type="ORF">CTRU02_203403</name>
</gene>
<comment type="caution">
    <text evidence="1">The sequence shown here is derived from an EMBL/GenBank/DDBJ whole genome shotgun (WGS) entry which is preliminary data.</text>
</comment>
<protein>
    <submittedName>
        <fullName evidence="1">Uncharacterized protein</fullName>
    </submittedName>
</protein>
<dbReference type="Proteomes" id="UP000805649">
    <property type="component" value="Unassembled WGS sequence"/>
</dbReference>
<evidence type="ECO:0000313" key="1">
    <source>
        <dbReference type="EMBL" id="KAL0940640.1"/>
    </source>
</evidence>